<feature type="signal peptide" evidence="1">
    <location>
        <begin position="1"/>
        <end position="20"/>
    </location>
</feature>
<reference evidence="2" key="2">
    <citation type="submission" date="2012-06" db="EMBL/GenBank/DDBJ databases">
        <authorList>
            <person name="Yu Y."/>
            <person name="Currie J."/>
            <person name="Lomeli R."/>
            <person name="Angelova A."/>
            <person name="Collura K."/>
            <person name="Wissotski M."/>
            <person name="Campos D."/>
            <person name="Kudrna D."/>
            <person name="Golser W."/>
            <person name="Ashely E."/>
            <person name="Descour A."/>
            <person name="Fernandes J."/>
            <person name="Soderlund C."/>
            <person name="Walbot V."/>
        </authorList>
    </citation>
    <scope>NUCLEOTIDE SEQUENCE</scope>
    <source>
        <strain evidence="2">B73</strain>
    </source>
</reference>
<accession>B7ZZH6</accession>
<protein>
    <submittedName>
        <fullName evidence="2">Uncharacterized protein</fullName>
    </submittedName>
</protein>
<reference evidence="2" key="1">
    <citation type="journal article" date="2009" name="PLoS Genet.">
        <title>Sequencing, mapping, and analysis of 27,455 maize full-length cDNAs.</title>
        <authorList>
            <person name="Soderlund C."/>
            <person name="Descour A."/>
            <person name="Kudrna D."/>
            <person name="Bomhoff M."/>
            <person name="Boyd L."/>
            <person name="Currie J."/>
            <person name="Angelova A."/>
            <person name="Collura K."/>
            <person name="Wissotski M."/>
            <person name="Ashley E."/>
            <person name="Morrow D."/>
            <person name="Fernandes J."/>
            <person name="Walbot V."/>
            <person name="Yu Y."/>
        </authorList>
    </citation>
    <scope>NUCLEOTIDE SEQUENCE</scope>
    <source>
        <strain evidence="2">B73</strain>
    </source>
</reference>
<evidence type="ECO:0000313" key="2">
    <source>
        <dbReference type="EMBL" id="ACL53325.1"/>
    </source>
</evidence>
<keyword evidence="1" id="KW-0732">Signal</keyword>
<proteinExistence type="evidence at transcript level"/>
<dbReference type="AlphaFoldDB" id="B7ZZH6"/>
<name>B7ZZH6_MAIZE</name>
<dbReference type="EMBL" id="BT054718">
    <property type="protein sequence ID" value="ACL53325.1"/>
    <property type="molecule type" value="mRNA"/>
</dbReference>
<feature type="chain" id="PRO_5002866926" evidence="1">
    <location>
        <begin position="21"/>
        <end position="370"/>
    </location>
</feature>
<sequence length="370" mass="39169">MHAWNPSPCSFALGLGAVLSQERCVSVGVAAVEAGVLLEPLVAQHHPGAAHHLAVCQRRRVRRQHDLQRGAERPTRPAAERRVVILRHVRRRLVRLTPAQQDPGVGAGAVVAVAVEDLELELGAGVGAEERQEVVGDVQVVMVRGRHARRRGQVAEHRGVREEPAACAEGEGEARAVGAAGGGPDLLLLLVDEAAAVARVGRHGEGGAPRHAVHQLPEVHVCDEVEVARHDGLVVVAAARPAAAAADGRDERAVAAEVEEEHVPGRRARHHVIQRAPDGCSGREHAAAAAAPVLVVGEHGDVGRREAEAGEEDGAHGVDVVDAALQLVRRAGVVAAHQGGKHLLLLRISPRRRRRRRIHGCCPPLLALLL</sequence>
<evidence type="ECO:0000256" key="1">
    <source>
        <dbReference type="SAM" id="SignalP"/>
    </source>
</evidence>
<organism evidence="2">
    <name type="scientific">Zea mays</name>
    <name type="common">Maize</name>
    <dbReference type="NCBI Taxonomy" id="4577"/>
    <lineage>
        <taxon>Eukaryota</taxon>
        <taxon>Viridiplantae</taxon>
        <taxon>Streptophyta</taxon>
        <taxon>Embryophyta</taxon>
        <taxon>Tracheophyta</taxon>
        <taxon>Spermatophyta</taxon>
        <taxon>Magnoliopsida</taxon>
        <taxon>Liliopsida</taxon>
        <taxon>Poales</taxon>
        <taxon>Poaceae</taxon>
        <taxon>PACMAD clade</taxon>
        <taxon>Panicoideae</taxon>
        <taxon>Andropogonodae</taxon>
        <taxon>Andropogoneae</taxon>
        <taxon>Tripsacinae</taxon>
        <taxon>Zea</taxon>
    </lineage>
</organism>